<evidence type="ECO:0000259" key="2">
    <source>
        <dbReference type="Pfam" id="PF05239"/>
    </source>
</evidence>
<name>A0A5J5GNP6_9RHOB</name>
<feature type="chain" id="PRO_5023919503" description="PRC-barrel domain-containing protein" evidence="1">
    <location>
        <begin position="31"/>
        <end position="161"/>
    </location>
</feature>
<proteinExistence type="predicted"/>
<evidence type="ECO:0000256" key="1">
    <source>
        <dbReference type="SAM" id="SignalP"/>
    </source>
</evidence>
<comment type="caution">
    <text evidence="3">The sequence shown here is derived from an EMBL/GenBank/DDBJ whole genome shotgun (WGS) entry which is preliminary data.</text>
</comment>
<feature type="signal peptide" evidence="1">
    <location>
        <begin position="1"/>
        <end position="30"/>
    </location>
</feature>
<organism evidence="3 4">
    <name type="scientific">Histidinibacterium aquaticum</name>
    <dbReference type="NCBI Taxonomy" id="2613962"/>
    <lineage>
        <taxon>Bacteria</taxon>
        <taxon>Pseudomonadati</taxon>
        <taxon>Pseudomonadota</taxon>
        <taxon>Alphaproteobacteria</taxon>
        <taxon>Rhodobacterales</taxon>
        <taxon>Paracoccaceae</taxon>
        <taxon>Histidinibacterium</taxon>
    </lineage>
</organism>
<keyword evidence="1" id="KW-0732">Signal</keyword>
<dbReference type="Proteomes" id="UP000326554">
    <property type="component" value="Unassembled WGS sequence"/>
</dbReference>
<dbReference type="Gene3D" id="2.30.30.240">
    <property type="entry name" value="PRC-barrel domain"/>
    <property type="match status" value="1"/>
</dbReference>
<dbReference type="EMBL" id="VYQE01000002">
    <property type="protein sequence ID" value="KAA9009062.1"/>
    <property type="molecule type" value="Genomic_DNA"/>
</dbReference>
<dbReference type="AlphaFoldDB" id="A0A5J5GNP6"/>
<protein>
    <recommendedName>
        <fullName evidence="2">PRC-barrel domain-containing protein</fullName>
    </recommendedName>
</protein>
<feature type="domain" description="PRC-barrel" evidence="2">
    <location>
        <begin position="86"/>
        <end position="139"/>
    </location>
</feature>
<keyword evidence="4" id="KW-1185">Reference proteome</keyword>
<reference evidence="3 4" key="1">
    <citation type="submission" date="2019-09" db="EMBL/GenBank/DDBJ databases">
        <authorList>
            <person name="Park J.-S."/>
            <person name="Choi H.-J."/>
        </authorList>
    </citation>
    <scope>NUCLEOTIDE SEQUENCE [LARGE SCALE GENOMIC DNA]</scope>
    <source>
        <strain evidence="3 4">176SS1-4</strain>
    </source>
</reference>
<gene>
    <name evidence="3" type="ORF">F3S47_07340</name>
</gene>
<dbReference type="SUPFAM" id="SSF50346">
    <property type="entry name" value="PRC-barrel domain"/>
    <property type="match status" value="1"/>
</dbReference>
<evidence type="ECO:0000313" key="4">
    <source>
        <dbReference type="Proteomes" id="UP000326554"/>
    </source>
</evidence>
<sequence>MANVFLHRGASSMRLAIALTTALFPLAATAQDAAAIDDGSAQMSDMAQMVRAEDVADAEIYTLSESYDEAFWDSGDSFGPMLSDLQSIGEAEDVILDREGRVVGVTVDVGGFLGIGDKDVLLPLADIRLVPEGDDDLVIVTRLSEEELEEQDDLSGVFGDD</sequence>
<dbReference type="InterPro" id="IPR027275">
    <property type="entry name" value="PRC-brl_dom"/>
</dbReference>
<dbReference type="Pfam" id="PF05239">
    <property type="entry name" value="PRC"/>
    <property type="match status" value="1"/>
</dbReference>
<evidence type="ECO:0000313" key="3">
    <source>
        <dbReference type="EMBL" id="KAA9009062.1"/>
    </source>
</evidence>
<accession>A0A5J5GNP6</accession>
<dbReference type="InterPro" id="IPR011033">
    <property type="entry name" value="PRC_barrel-like_sf"/>
</dbReference>